<dbReference type="AlphaFoldDB" id="A0A448YHC5"/>
<reference evidence="2 3" key="1">
    <citation type="submission" date="2018-12" db="EMBL/GenBank/DDBJ databases">
        <authorList>
            <person name="Tiukova I."/>
            <person name="Dainat J."/>
        </authorList>
    </citation>
    <scope>NUCLEOTIDE SEQUENCE [LARGE SCALE GENOMIC DNA]</scope>
</reference>
<dbReference type="GO" id="GO:0007005">
    <property type="term" value="P:mitochondrion organization"/>
    <property type="evidence" value="ECO:0007669"/>
    <property type="project" value="InterPro"/>
</dbReference>
<dbReference type="InParanoid" id="A0A448YHC5"/>
<dbReference type="EMBL" id="CAACVR010000003">
    <property type="protein sequence ID" value="VEU20301.1"/>
    <property type="molecule type" value="Genomic_DNA"/>
</dbReference>
<dbReference type="FunCoup" id="A0A448YHC5">
    <property type="interactions" value="236"/>
</dbReference>
<feature type="compositionally biased region" description="Low complexity" evidence="1">
    <location>
        <begin position="8"/>
        <end position="17"/>
    </location>
</feature>
<dbReference type="PANTHER" id="PTHR13523">
    <property type="entry name" value="COILED-COIL-HELIX-COILED-COIL-HELIX DOMAIN CONTAINING 2/NUR77"/>
    <property type="match status" value="1"/>
</dbReference>
<proteinExistence type="predicted"/>
<name>A0A448YHC5_BRENA</name>
<dbReference type="OrthoDB" id="1106148at2759"/>
<dbReference type="SUPFAM" id="SSF47072">
    <property type="entry name" value="Cysteine alpha-hairpin motif"/>
    <property type="match status" value="1"/>
</dbReference>
<organism evidence="2 3">
    <name type="scientific">Brettanomyces naardenensis</name>
    <name type="common">Yeast</name>
    <dbReference type="NCBI Taxonomy" id="13370"/>
    <lineage>
        <taxon>Eukaryota</taxon>
        <taxon>Fungi</taxon>
        <taxon>Dikarya</taxon>
        <taxon>Ascomycota</taxon>
        <taxon>Saccharomycotina</taxon>
        <taxon>Pichiomycetes</taxon>
        <taxon>Pichiales</taxon>
        <taxon>Pichiaceae</taxon>
        <taxon>Brettanomyces</taxon>
    </lineage>
</organism>
<feature type="region of interest" description="Disordered" evidence="1">
    <location>
        <begin position="1"/>
        <end position="58"/>
    </location>
</feature>
<feature type="compositionally biased region" description="Polar residues" evidence="1">
    <location>
        <begin position="20"/>
        <end position="29"/>
    </location>
</feature>
<dbReference type="PANTHER" id="PTHR13523:SF2">
    <property type="entry name" value="COILED-COIL-HELIX-COILED-COIL-HELIX DOMAIN CONTAINING 2, ISOFORM A-RELATED"/>
    <property type="match status" value="1"/>
</dbReference>
<evidence type="ECO:0000313" key="2">
    <source>
        <dbReference type="EMBL" id="VEU20301.1"/>
    </source>
</evidence>
<protein>
    <submittedName>
        <fullName evidence="2">DEKNAAC101131</fullName>
    </submittedName>
</protein>
<keyword evidence="3" id="KW-1185">Reference proteome</keyword>
<evidence type="ECO:0000256" key="1">
    <source>
        <dbReference type="SAM" id="MobiDB-lite"/>
    </source>
</evidence>
<accession>A0A448YHC5</accession>
<dbReference type="InterPro" id="IPR009069">
    <property type="entry name" value="Cys_alpha_HP_mot_SF"/>
</dbReference>
<dbReference type="InterPro" id="IPR055304">
    <property type="entry name" value="CHCHD2/10-like"/>
</dbReference>
<sequence length="170" mass="17410">MPRRSSRRPSAPARRPAFGGSQTRKASTMSVPSVSRASPAAPAGHEYHGPNYASRPVQSSGYQGPGLFGQMASTAAGVAVGSAVGHTLGAGLTGLFGGKSEQAPAEAAPQDVAAAQSFQNDTATQTRPCEADASNLARCLADSNGDYHACDYYVQMLTACQSAAKQYTAN</sequence>
<gene>
    <name evidence="2" type="ORF">BRENAR_LOCUS1036</name>
</gene>
<dbReference type="Proteomes" id="UP000290900">
    <property type="component" value="Unassembled WGS sequence"/>
</dbReference>
<dbReference type="STRING" id="13370.A0A448YHC5"/>
<evidence type="ECO:0000313" key="3">
    <source>
        <dbReference type="Proteomes" id="UP000290900"/>
    </source>
</evidence>
<dbReference type="GO" id="GO:0005739">
    <property type="term" value="C:mitochondrion"/>
    <property type="evidence" value="ECO:0007669"/>
    <property type="project" value="TreeGrafter"/>
</dbReference>
<feature type="compositionally biased region" description="Low complexity" evidence="1">
    <location>
        <begin position="30"/>
        <end position="43"/>
    </location>
</feature>
<dbReference type="GO" id="GO:0005634">
    <property type="term" value="C:nucleus"/>
    <property type="evidence" value="ECO:0007669"/>
    <property type="project" value="TreeGrafter"/>
</dbReference>